<feature type="domain" description="ATPase RavA-like AAA lid" evidence="1">
    <location>
        <begin position="226"/>
        <end position="294"/>
    </location>
</feature>
<dbReference type="Pfam" id="PF20030">
    <property type="entry name" value="bpMoxR"/>
    <property type="match status" value="1"/>
</dbReference>
<keyword evidence="4" id="KW-1185">Reference proteome</keyword>
<dbReference type="Gene3D" id="3.40.50.300">
    <property type="entry name" value="P-loop containing nucleotide triphosphate hydrolases"/>
    <property type="match status" value="1"/>
</dbReference>
<protein>
    <submittedName>
        <fullName evidence="3">ATPase family protein associated with various cellular activities (AAA)</fullName>
    </submittedName>
</protein>
<evidence type="ECO:0000259" key="2">
    <source>
        <dbReference type="Pfam" id="PF20030"/>
    </source>
</evidence>
<dbReference type="InterPro" id="IPR045427">
    <property type="entry name" value="MoxR"/>
</dbReference>
<proteinExistence type="predicted"/>
<evidence type="ECO:0000313" key="4">
    <source>
        <dbReference type="Proteomes" id="UP000013520"/>
    </source>
</evidence>
<name>R4KNW6_9FIRM</name>
<dbReference type="PANTHER" id="PTHR32204:SF0">
    <property type="entry name" value="ATPASE RAVA"/>
    <property type="match status" value="1"/>
</dbReference>
<dbReference type="InterPro" id="IPR050513">
    <property type="entry name" value="RavA_ATPases"/>
</dbReference>
<accession>R4KNW6</accession>
<sequence length="429" mass="50207">MIKQNDILKKIVHTEDYLNSFFLERETLISLLLLTIFSKQNMFILGKPGVAKTELVNQASLMIKNARIFRYLLTKYTTPEEIFGSISLGKLKEDRFYRKIDNKLADVEIGFIDEIFKGNSSILNSLLMIANEKIFINDNEVVNVPLISLFGASNEIPDDEEMEELQALYDRFTIKYIAEPIKDFRNFSRLLLSGDKPAPVADSMLLDLDELSIIYDESQNITPDQDILNLIYKIREYCYENNHYVSDRKFRNTVKVLKVCAYVNGRSSIIAEDLFIMPYMIWEKPEDFLTIKQDVQNILFDHIFNSILSKISIRVSDSFAKFLDDLILSSNNNYNEYTKCYSYLKPKQKEDLIIQYQLIREYLYKISRIVEHLEAEILSYEAKQYLRVNRLIHQQINLTINNKLAEFVSYKNKLDGLNEKIQSTLHEGD</sequence>
<evidence type="ECO:0000259" key="1">
    <source>
        <dbReference type="Pfam" id="PF17868"/>
    </source>
</evidence>
<dbReference type="HOGENOM" id="CLU_018678_0_1_9"/>
<dbReference type="Proteomes" id="UP000013520">
    <property type="component" value="Chromosome"/>
</dbReference>
<dbReference type="InterPro" id="IPR041538">
    <property type="entry name" value="RavA-like_AAA_lid"/>
</dbReference>
<dbReference type="Pfam" id="PF17868">
    <property type="entry name" value="AAA_lid_8"/>
    <property type="match status" value="1"/>
</dbReference>
<reference evidence="3 4" key="1">
    <citation type="submission" date="2012-01" db="EMBL/GenBank/DDBJ databases">
        <title>Complete sequence of Desulfotomaculum gibsoniae DSM 7213.</title>
        <authorList>
            <consortium name="US DOE Joint Genome Institute"/>
            <person name="Lucas S."/>
            <person name="Han J."/>
            <person name="Lapidus A."/>
            <person name="Cheng J.-F."/>
            <person name="Goodwin L."/>
            <person name="Pitluck S."/>
            <person name="Peters L."/>
            <person name="Ovchinnikova G."/>
            <person name="Teshima H."/>
            <person name="Detter J.C."/>
            <person name="Han C."/>
            <person name="Tapia R."/>
            <person name="Land M."/>
            <person name="Hauser L."/>
            <person name="Kyrpides N."/>
            <person name="Ivanova N."/>
            <person name="Pagani I."/>
            <person name="Parshina S."/>
            <person name="Plugge C."/>
            <person name="Muyzer G."/>
            <person name="Kuever J."/>
            <person name="Ivanova A."/>
            <person name="Nazina T."/>
            <person name="Klenk H.-P."/>
            <person name="Brambilla E."/>
            <person name="Spring S."/>
            <person name="Stams A.F."/>
            <person name="Woyke T."/>
        </authorList>
    </citation>
    <scope>NUCLEOTIDE SEQUENCE [LARGE SCALE GENOMIC DNA]</scope>
    <source>
        <strain evidence="3 4">DSM 7213</strain>
    </source>
</reference>
<organism evidence="3 4">
    <name type="scientific">Desulfoscipio gibsoniae DSM 7213</name>
    <dbReference type="NCBI Taxonomy" id="767817"/>
    <lineage>
        <taxon>Bacteria</taxon>
        <taxon>Bacillati</taxon>
        <taxon>Bacillota</taxon>
        <taxon>Clostridia</taxon>
        <taxon>Eubacteriales</taxon>
        <taxon>Desulfallaceae</taxon>
        <taxon>Desulfoscipio</taxon>
    </lineage>
</organism>
<evidence type="ECO:0000313" key="3">
    <source>
        <dbReference type="EMBL" id="AGL03257.1"/>
    </source>
</evidence>
<dbReference type="RefSeq" id="WP_006523840.1">
    <property type="nucleotide sequence ID" value="NC_021184.1"/>
</dbReference>
<dbReference type="KEGG" id="dgi:Desgi_3975"/>
<dbReference type="AlphaFoldDB" id="R4KNW6"/>
<gene>
    <name evidence="3" type="ORF">Desgi_3975</name>
</gene>
<dbReference type="OrthoDB" id="1814213at2"/>
<dbReference type="PANTHER" id="PTHR32204">
    <property type="entry name" value="ATPASE RAVA"/>
    <property type="match status" value="1"/>
</dbReference>
<dbReference type="STRING" id="767817.Desgi_3975"/>
<feature type="domain" description="MoxR" evidence="2">
    <location>
        <begin position="10"/>
        <end position="194"/>
    </location>
</feature>
<dbReference type="InterPro" id="IPR027417">
    <property type="entry name" value="P-loop_NTPase"/>
</dbReference>
<dbReference type="EMBL" id="CP003273">
    <property type="protein sequence ID" value="AGL03257.1"/>
    <property type="molecule type" value="Genomic_DNA"/>
</dbReference>
<dbReference type="SUPFAM" id="SSF52540">
    <property type="entry name" value="P-loop containing nucleoside triphosphate hydrolases"/>
    <property type="match status" value="1"/>
</dbReference>
<dbReference type="eggNOG" id="COG0714">
    <property type="taxonomic scope" value="Bacteria"/>
</dbReference>